<evidence type="ECO:0000313" key="1">
    <source>
        <dbReference type="EMBL" id="GBL74864.1"/>
    </source>
</evidence>
<name>A0A4Y2A7H0_ARAVE</name>
<evidence type="ECO:0000313" key="2">
    <source>
        <dbReference type="Proteomes" id="UP000499080"/>
    </source>
</evidence>
<gene>
    <name evidence="1" type="ORF">AVEN_243709_1</name>
</gene>
<accession>A0A4Y2A7H0</accession>
<protein>
    <recommendedName>
        <fullName evidence="3">RNase H type-1 domain-containing protein</fullName>
    </recommendedName>
</protein>
<proteinExistence type="predicted"/>
<dbReference type="EMBL" id="BGPR01000006">
    <property type="protein sequence ID" value="GBL74864.1"/>
    <property type="molecule type" value="Genomic_DNA"/>
</dbReference>
<dbReference type="Proteomes" id="UP000499080">
    <property type="component" value="Unassembled WGS sequence"/>
</dbReference>
<reference evidence="1 2" key="1">
    <citation type="journal article" date="2019" name="Sci. Rep.">
        <title>Orb-weaving spider Araneus ventricosus genome elucidates the spidroin gene catalogue.</title>
        <authorList>
            <person name="Kono N."/>
            <person name="Nakamura H."/>
            <person name="Ohtoshi R."/>
            <person name="Moran D.A.P."/>
            <person name="Shinohara A."/>
            <person name="Yoshida Y."/>
            <person name="Fujiwara M."/>
            <person name="Mori M."/>
            <person name="Tomita M."/>
            <person name="Arakawa K."/>
        </authorList>
    </citation>
    <scope>NUCLEOTIDE SEQUENCE [LARGE SCALE GENOMIC DNA]</scope>
</reference>
<keyword evidence="2" id="KW-1185">Reference proteome</keyword>
<comment type="caution">
    <text evidence="1">The sequence shown here is derived from an EMBL/GenBank/DDBJ whole genome shotgun (WGS) entry which is preliminary data.</text>
</comment>
<organism evidence="1 2">
    <name type="scientific">Araneus ventricosus</name>
    <name type="common">Orbweaver spider</name>
    <name type="synonym">Epeira ventricosa</name>
    <dbReference type="NCBI Taxonomy" id="182803"/>
    <lineage>
        <taxon>Eukaryota</taxon>
        <taxon>Metazoa</taxon>
        <taxon>Ecdysozoa</taxon>
        <taxon>Arthropoda</taxon>
        <taxon>Chelicerata</taxon>
        <taxon>Arachnida</taxon>
        <taxon>Araneae</taxon>
        <taxon>Araneomorphae</taxon>
        <taxon>Entelegynae</taxon>
        <taxon>Araneoidea</taxon>
        <taxon>Araneidae</taxon>
        <taxon>Araneus</taxon>
    </lineage>
</organism>
<evidence type="ECO:0008006" key="3">
    <source>
        <dbReference type="Google" id="ProtNLM"/>
    </source>
</evidence>
<sequence length="94" mass="10965">MRKRFQRTHEFFGNAFAFSYSDAHHRKEILDLLSILENRDFNILFCRVPSHAEIAGNEQAGRAAKTASSSLQRDLSYYDVKTIFTRRIPSLKQE</sequence>
<dbReference type="OrthoDB" id="4307211at2759"/>
<dbReference type="AlphaFoldDB" id="A0A4Y2A7H0"/>